<evidence type="ECO:0000256" key="3">
    <source>
        <dbReference type="ARBA" id="ARBA00022448"/>
    </source>
</evidence>
<dbReference type="AlphaFoldDB" id="A0A843YLC4"/>
<proteinExistence type="inferred from homology"/>
<evidence type="ECO:0000256" key="5">
    <source>
        <dbReference type="ARBA" id="ARBA00022764"/>
    </source>
</evidence>
<dbReference type="InterPro" id="IPR018313">
    <property type="entry name" value="SBP_3_CS"/>
</dbReference>
<comment type="caution">
    <text evidence="9">The sequence shown here is derived from an EMBL/GenBank/DDBJ whole genome shotgun (WGS) entry which is preliminary data.</text>
</comment>
<dbReference type="Gene3D" id="3.40.190.10">
    <property type="entry name" value="Periplasmic binding protein-like II"/>
    <property type="match status" value="2"/>
</dbReference>
<dbReference type="PROSITE" id="PS01039">
    <property type="entry name" value="SBP_BACTERIAL_3"/>
    <property type="match status" value="1"/>
</dbReference>
<dbReference type="SUPFAM" id="SSF53850">
    <property type="entry name" value="Periplasmic binding protein-like II"/>
    <property type="match status" value="1"/>
</dbReference>
<dbReference type="Proteomes" id="UP000451565">
    <property type="component" value="Unassembled WGS sequence"/>
</dbReference>
<dbReference type="EMBL" id="WINI01000002">
    <property type="protein sequence ID" value="MQR00225.1"/>
    <property type="molecule type" value="Genomic_DNA"/>
</dbReference>
<feature type="chain" id="PRO_5032353368" evidence="7">
    <location>
        <begin position="21"/>
        <end position="258"/>
    </location>
</feature>
<reference evidence="9 10" key="1">
    <citation type="submission" date="2019-10" db="EMBL/GenBank/DDBJ databases">
        <title>Glaciimonas soli sp. nov., a psychrophilic bacterium isolated from the forest soil of a high elevation mountain in Taiwan.</title>
        <authorList>
            <person name="Wang L.-T."/>
            <person name="Shieh W.Y."/>
        </authorList>
    </citation>
    <scope>NUCLEOTIDE SEQUENCE [LARGE SCALE GENOMIC DNA]</scope>
    <source>
        <strain evidence="9 10">GS1</strain>
    </source>
</reference>
<protein>
    <submittedName>
        <fullName evidence="9">Transporter substrate-binding domain-containing protein</fullName>
    </submittedName>
</protein>
<dbReference type="PANTHER" id="PTHR35936">
    <property type="entry name" value="MEMBRANE-BOUND LYTIC MUREIN TRANSGLYCOSYLASE F"/>
    <property type="match status" value="1"/>
</dbReference>
<dbReference type="NCBIfam" id="TIGR01096">
    <property type="entry name" value="3A0103s03R"/>
    <property type="match status" value="1"/>
</dbReference>
<dbReference type="InterPro" id="IPR005768">
    <property type="entry name" value="Lys_Arg_Orn-bd"/>
</dbReference>
<dbReference type="GO" id="GO:0030288">
    <property type="term" value="C:outer membrane-bounded periplasmic space"/>
    <property type="evidence" value="ECO:0007669"/>
    <property type="project" value="InterPro"/>
</dbReference>
<dbReference type="RefSeq" id="WP_153233842.1">
    <property type="nucleotide sequence ID" value="NZ_WINI01000002.1"/>
</dbReference>
<dbReference type="OrthoDB" id="368476at2"/>
<evidence type="ECO:0000256" key="6">
    <source>
        <dbReference type="RuleBase" id="RU003744"/>
    </source>
</evidence>
<evidence type="ECO:0000313" key="9">
    <source>
        <dbReference type="EMBL" id="MQR00225.1"/>
    </source>
</evidence>
<sequence length="258" mass="28195">MKFKHLIAIIGLSFAASAHAADMKELRVGMDPTYEPFEYKAPDGKLIGFEVDLANALCAEMKMHCVFVPSAWDGIIPSLMAKKYDVILSSMSITDERKKAVAFTDHYYKTPARIVIKRGSGIDGSVASLKGKKIGVIKGSTQETYANKIYGSAGATVIGYDTTQDSYLDLTSGRLDALVADIVEVRSGLLNKPTGKDYQMLDKDLVDPQVFGAGVGGALRKQDTQLRDQLNLAIKAIRANGTYQKIADKYFDFDIYGK</sequence>
<evidence type="ECO:0000256" key="1">
    <source>
        <dbReference type="ARBA" id="ARBA00004418"/>
    </source>
</evidence>
<feature type="signal peptide" evidence="7">
    <location>
        <begin position="1"/>
        <end position="20"/>
    </location>
</feature>
<dbReference type="PANTHER" id="PTHR35936:SF13">
    <property type="entry name" value="HISTIDINE-BINDING PERIPLASMIC PROTEIN"/>
    <property type="match status" value="1"/>
</dbReference>
<evidence type="ECO:0000313" key="10">
    <source>
        <dbReference type="Proteomes" id="UP000451565"/>
    </source>
</evidence>
<dbReference type="InterPro" id="IPR001638">
    <property type="entry name" value="Solute-binding_3/MltF_N"/>
</dbReference>
<evidence type="ECO:0000256" key="2">
    <source>
        <dbReference type="ARBA" id="ARBA00010333"/>
    </source>
</evidence>
<comment type="similarity">
    <text evidence="2 6">Belongs to the bacterial solute-binding protein 3 family.</text>
</comment>
<comment type="subcellular location">
    <subcellularLocation>
        <location evidence="1">Periplasm</location>
    </subcellularLocation>
</comment>
<evidence type="ECO:0000256" key="4">
    <source>
        <dbReference type="ARBA" id="ARBA00022729"/>
    </source>
</evidence>
<evidence type="ECO:0000256" key="7">
    <source>
        <dbReference type="SAM" id="SignalP"/>
    </source>
</evidence>
<keyword evidence="5" id="KW-0574">Periplasm</keyword>
<feature type="domain" description="Solute-binding protein family 3/N-terminal" evidence="8">
    <location>
        <begin position="25"/>
        <end position="254"/>
    </location>
</feature>
<keyword evidence="4 7" id="KW-0732">Signal</keyword>
<dbReference type="Pfam" id="PF00497">
    <property type="entry name" value="SBP_bac_3"/>
    <property type="match status" value="1"/>
</dbReference>
<accession>A0A843YLC4</accession>
<evidence type="ECO:0000259" key="8">
    <source>
        <dbReference type="SMART" id="SM00062"/>
    </source>
</evidence>
<keyword evidence="10" id="KW-1185">Reference proteome</keyword>
<dbReference type="CDD" id="cd13703">
    <property type="entry name" value="PBP2_HisJ_LAO"/>
    <property type="match status" value="1"/>
</dbReference>
<name>A0A843YLC4_9BURK</name>
<gene>
    <name evidence="9" type="ORF">GEV47_05975</name>
</gene>
<dbReference type="SMART" id="SM00062">
    <property type="entry name" value="PBPb"/>
    <property type="match status" value="1"/>
</dbReference>
<organism evidence="9 10">
    <name type="scientific">Glaciimonas soli</name>
    <dbReference type="NCBI Taxonomy" id="2590999"/>
    <lineage>
        <taxon>Bacteria</taxon>
        <taxon>Pseudomonadati</taxon>
        <taxon>Pseudomonadota</taxon>
        <taxon>Betaproteobacteria</taxon>
        <taxon>Burkholderiales</taxon>
        <taxon>Oxalobacteraceae</taxon>
        <taxon>Glaciimonas</taxon>
    </lineage>
</organism>
<keyword evidence="3" id="KW-0813">Transport</keyword>